<dbReference type="Proteomes" id="UP001066276">
    <property type="component" value="Chromosome 4_2"/>
</dbReference>
<reference evidence="2" key="1">
    <citation type="journal article" date="2022" name="bioRxiv">
        <title>Sequencing and chromosome-scale assembly of the giantPleurodeles waltlgenome.</title>
        <authorList>
            <person name="Brown T."/>
            <person name="Elewa A."/>
            <person name="Iarovenko S."/>
            <person name="Subramanian E."/>
            <person name="Araus A.J."/>
            <person name="Petzold A."/>
            <person name="Susuki M."/>
            <person name="Suzuki K.-i.T."/>
            <person name="Hayashi T."/>
            <person name="Toyoda A."/>
            <person name="Oliveira C."/>
            <person name="Osipova E."/>
            <person name="Leigh N.D."/>
            <person name="Simon A."/>
            <person name="Yun M.H."/>
        </authorList>
    </citation>
    <scope>NUCLEOTIDE SEQUENCE</scope>
    <source>
        <strain evidence="2">20211129_DDA</strain>
        <tissue evidence="2">Liver</tissue>
    </source>
</reference>
<keyword evidence="3" id="KW-1185">Reference proteome</keyword>
<accession>A0AAV7SD25</accession>
<dbReference type="AlphaFoldDB" id="A0AAV7SD25"/>
<feature type="region of interest" description="Disordered" evidence="1">
    <location>
        <begin position="74"/>
        <end position="122"/>
    </location>
</feature>
<protein>
    <submittedName>
        <fullName evidence="2">Uncharacterized protein</fullName>
    </submittedName>
</protein>
<dbReference type="EMBL" id="JANPWB010000008">
    <property type="protein sequence ID" value="KAJ1162107.1"/>
    <property type="molecule type" value="Genomic_DNA"/>
</dbReference>
<feature type="compositionally biased region" description="Basic and acidic residues" evidence="1">
    <location>
        <begin position="92"/>
        <end position="103"/>
    </location>
</feature>
<comment type="caution">
    <text evidence="2">The sequence shown here is derived from an EMBL/GenBank/DDBJ whole genome shotgun (WGS) entry which is preliminary data.</text>
</comment>
<feature type="region of interest" description="Disordered" evidence="1">
    <location>
        <begin position="1"/>
        <end position="33"/>
    </location>
</feature>
<name>A0AAV7SD25_PLEWA</name>
<evidence type="ECO:0000256" key="1">
    <source>
        <dbReference type="SAM" id="MobiDB-lite"/>
    </source>
</evidence>
<gene>
    <name evidence="2" type="ORF">NDU88_002585</name>
</gene>
<sequence>MGLGWKPRSLNEEEVQNRRKETNDQANKTRQAVNRDLRIGDQVLICDRQLGWTFRTPYKRGMWTITEVKGTMITAQKGQEKEQEPNPQKLLSDMDHYHDSEAHQRRKRQKYQLKPNPAPSQRLHDFVCDQLELFPTI</sequence>
<evidence type="ECO:0000313" key="2">
    <source>
        <dbReference type="EMBL" id="KAJ1162107.1"/>
    </source>
</evidence>
<proteinExistence type="predicted"/>
<feature type="compositionally biased region" description="Basic and acidic residues" evidence="1">
    <location>
        <begin position="9"/>
        <end position="23"/>
    </location>
</feature>
<organism evidence="2 3">
    <name type="scientific">Pleurodeles waltl</name>
    <name type="common">Iberian ribbed newt</name>
    <dbReference type="NCBI Taxonomy" id="8319"/>
    <lineage>
        <taxon>Eukaryota</taxon>
        <taxon>Metazoa</taxon>
        <taxon>Chordata</taxon>
        <taxon>Craniata</taxon>
        <taxon>Vertebrata</taxon>
        <taxon>Euteleostomi</taxon>
        <taxon>Amphibia</taxon>
        <taxon>Batrachia</taxon>
        <taxon>Caudata</taxon>
        <taxon>Salamandroidea</taxon>
        <taxon>Salamandridae</taxon>
        <taxon>Pleurodelinae</taxon>
        <taxon>Pleurodeles</taxon>
    </lineage>
</organism>
<evidence type="ECO:0000313" key="3">
    <source>
        <dbReference type="Proteomes" id="UP001066276"/>
    </source>
</evidence>